<dbReference type="EMBL" id="MOEC01000078">
    <property type="protein sequence ID" value="OIS90214.1"/>
    <property type="molecule type" value="Genomic_DNA"/>
</dbReference>
<evidence type="ECO:0000313" key="2">
    <source>
        <dbReference type="Proteomes" id="UP000182985"/>
    </source>
</evidence>
<proteinExistence type="predicted"/>
<name>A0A1J6HXL3_9HYPH</name>
<protein>
    <submittedName>
        <fullName evidence="1">Uncharacterized protein</fullName>
    </submittedName>
</protein>
<sequence>MSFALMYRIAFGGMWGFLIIGVALAFMPGVVAGAALALLSGLCAVADAIERAAALRVAVNKAPKRRTVRELRRRTETLNREVQ</sequence>
<evidence type="ECO:0000313" key="1">
    <source>
        <dbReference type="EMBL" id="OIS90214.1"/>
    </source>
</evidence>
<dbReference type="Proteomes" id="UP000182985">
    <property type="component" value="Unassembled WGS sequence"/>
</dbReference>
<organism evidence="1 2">
    <name type="scientific">Brucella cytisi</name>
    <dbReference type="NCBI Taxonomy" id="407152"/>
    <lineage>
        <taxon>Bacteria</taxon>
        <taxon>Pseudomonadati</taxon>
        <taxon>Pseudomonadota</taxon>
        <taxon>Alphaproteobacteria</taxon>
        <taxon>Hyphomicrobiales</taxon>
        <taxon>Brucellaceae</taxon>
        <taxon>Brucella/Ochrobactrum group</taxon>
        <taxon>Brucella</taxon>
    </lineage>
</organism>
<comment type="caution">
    <text evidence="1">The sequence shown here is derived from an EMBL/GenBank/DDBJ whole genome shotgun (WGS) entry which is preliminary data.</text>
</comment>
<reference evidence="1 2" key="1">
    <citation type="submission" date="2016-10" db="EMBL/GenBank/DDBJ databases">
        <title>The Draft Genome Sequence of the Potato Rhizosphere Bacteria Ochrobactrum sp. IPA7.2.</title>
        <authorList>
            <person name="Gogoleva N.E."/>
            <person name="Khlopko Y.A."/>
            <person name="Burygin G.L."/>
            <person name="Plotnikov A.O."/>
        </authorList>
    </citation>
    <scope>NUCLEOTIDE SEQUENCE [LARGE SCALE GENOMIC DNA]</scope>
    <source>
        <strain evidence="1 2">IPA7.2</strain>
    </source>
</reference>
<dbReference type="RefSeq" id="WP_071634657.1">
    <property type="nucleotide sequence ID" value="NZ_MOEC01000078.1"/>
</dbReference>
<dbReference type="AlphaFoldDB" id="A0A1J6HXL3"/>
<accession>A0A1J6HXL3</accession>
<gene>
    <name evidence="1" type="ORF">BLA27_27995</name>
</gene>
<keyword evidence="2" id="KW-1185">Reference proteome</keyword>